<comment type="caution">
    <text evidence="3">The sequence shown here is derived from an EMBL/GenBank/DDBJ whole genome shotgun (WGS) entry which is preliminary data.</text>
</comment>
<dbReference type="RefSeq" id="WP_046952665.1">
    <property type="nucleotide sequence ID" value="NZ_CP031238.1"/>
</dbReference>
<dbReference type="Gene3D" id="2.160.20.10">
    <property type="entry name" value="Single-stranded right-handed beta-helix, Pectin lyase-like"/>
    <property type="match status" value="1"/>
</dbReference>
<dbReference type="PATRIC" id="fig|726.54.peg.216"/>
<evidence type="ECO:0000313" key="4">
    <source>
        <dbReference type="Proteomes" id="UP000034750"/>
    </source>
</evidence>
<dbReference type="NCBIfam" id="TIGR01901">
    <property type="entry name" value="adhes_NPXG"/>
    <property type="match status" value="1"/>
</dbReference>
<accession>A0A0M3GAN9</accession>
<dbReference type="SMART" id="SM00912">
    <property type="entry name" value="Haemagg_act"/>
    <property type="match status" value="1"/>
</dbReference>
<dbReference type="InterPro" id="IPR025157">
    <property type="entry name" value="Hemagglutinin_rpt"/>
</dbReference>
<dbReference type="SUPFAM" id="SSF51126">
    <property type="entry name" value="Pectin lyase-like"/>
    <property type="match status" value="1"/>
</dbReference>
<dbReference type="Pfam" id="PF13332">
    <property type="entry name" value="Fil_haemagg_2"/>
    <property type="match status" value="4"/>
</dbReference>
<dbReference type="InterPro" id="IPR011050">
    <property type="entry name" value="Pectin_lyase_fold/virulence"/>
</dbReference>
<dbReference type="EMBL" id="LCTK01000005">
    <property type="protein sequence ID" value="KKZ59572.1"/>
    <property type="molecule type" value="Genomic_DNA"/>
</dbReference>
<evidence type="ECO:0000259" key="2">
    <source>
        <dbReference type="SMART" id="SM00912"/>
    </source>
</evidence>
<feature type="domain" description="Filamentous haemagglutinin FhaB/tRNA nuclease CdiA-like TPS" evidence="2">
    <location>
        <begin position="39"/>
        <end position="159"/>
    </location>
</feature>
<gene>
    <name evidence="3" type="ORF">AAX18_01100</name>
</gene>
<dbReference type="InterPro" id="IPR008638">
    <property type="entry name" value="FhaB/CdiA-like_TPS"/>
</dbReference>
<name>A0A0M3GAN9_HAEHA</name>
<sequence length="1457" mass="152508">MSKSYSLSKISLAITLSIAGQSAFAEINAADSNTQVSKKQNIEIINIANPSNSGLSHNRYNKFNVEQAGAVLNNSRQNGKSQLAGDLNANPNLKTQSAKVILNEVISRNPSKIAGKQEVFGDKADYVLANPNGISVEGGDFINTPRASLVVGKPQVSAGNLNGYDVTGDKGLNTNGKITTSGDIDLIAPQVNVAGQISTSEGVNVIAGKNKITREDNGTLKITTTEKTGQVLDGRVVGSIQAGRIRIHSADDRATITAQATELSAKEISITAGKANINGKVSRGDGYSSGKSGKVGTVNVREERSGTSENYQATHIKADKLNINVINQLNINGADIQAKSSQINGGGVHLGSEKTVVANKSSKFQNKGSWYRNELDSNKTEITHRTTIEGDNINIVATKGKVTTEGANISAKTTALYGEQGITLRGTSATQSQSAYADFKNETARLKTGTSNQDSHIQRYTATEISTKNDLVLGGKGDVNLIGVVAKVDGDLLAKNEGDLTFNAEKTTEHYSLNDHMRFWGGLAGSKTVGTGRNAEIIHGSDLTVRGDAVLDAKRGVHITGSRVVTGGNGVVKGNEGFLTIDSAHADKTSNDYARQGTIFDITKARKSSYEHTSTAHGSTLKSESNLQLSTNKNVSIIGSNVQSAGLLDIAAKSGIEIKGATNHIEKSSNEVGFSLFGRFDGLKNTFQHEHLTANLNIDNSKGKPSINSDAEISIDKKPDARKAEGKFHVGLHAYNNSQNSQATTHTASTLKGGDVSLTGKKVVISGSEVAATKGNLTIQADHISTKADSNESIQNSVKNEVNIGLTGTVTESKVSATLGTSVNHSLNSSVDNKAQVSKLSAANNVQLNANRIEHQGTQVQANGNIQENAKQIVHSTAQDSHNGFGNNVNVGVTVSASIDNKKVFSVQADLSAKGGRETSSSVTHHASALQAGKNVDVTANHIQDNATKYNVGETAQFNSQNHQLVAVFNQTSTDKMNAGASVGVSANTSDFQRFNVSANVGANYSQSSNHESNSVQGSINAKNININTGKLNSQANIHGKENVNINAQTAQFNQATNSKNQSGGGFDAKLGVGAMVVPSAGAAVPSIDVSVSANGNQGNQSQAVTGSISGKNVNVQTQGVLNLQGTNVQATENANLSGKRVNITAGNNHNQNTAATVGLGVNIGADVSNVNFNANVGVNVSNSKTHTGVSVNGENVNITAQNGVNLQGVNSQSQNLNLNAGKGNLSLTAAKDNVNKTDVSVGLKLGGSVNDQKWTPSSGSGNLSVNVIRNETHTETAMNTNTATINAGGNAKFVGGSVNANHVSGTISGDSHTEQLANKVNEVSVNLSANGSGKLAVPTVDKWAESAKKDWDNGTIAGVKADAKVEVNAKKQQTATNAGVNAKHNQVVVKGVKTRTEMKNAHSRQLHFKVDATTQIKQRVESKLPESVKPIVKPIRGLHLQLVKNNKSSVKVRVKH</sequence>
<organism evidence="3 4">
    <name type="scientific">Haemophilus haemolyticus</name>
    <dbReference type="NCBI Taxonomy" id="726"/>
    <lineage>
        <taxon>Bacteria</taxon>
        <taxon>Pseudomonadati</taxon>
        <taxon>Pseudomonadota</taxon>
        <taxon>Gammaproteobacteria</taxon>
        <taxon>Pasteurellales</taxon>
        <taxon>Pasteurellaceae</taxon>
        <taxon>Haemophilus</taxon>
    </lineage>
</organism>
<keyword evidence="1" id="KW-0732">Signal</keyword>
<dbReference type="Proteomes" id="UP000034750">
    <property type="component" value="Unassembled WGS sequence"/>
</dbReference>
<reference evidence="3 4" key="1">
    <citation type="submission" date="2015-05" db="EMBL/GenBank/DDBJ databases">
        <title>Comparative analyses of the lipooligosaccharides from nottypeable Haemophilus influenzae and Haemophilus haemolyticus.</title>
        <authorList>
            <person name="Post D.M.B."/>
            <person name="Ketterer M.R."/>
            <person name="Coffin J.E."/>
            <person name="Reinders L.M."/>
            <person name="Munson R.S.Jr."/>
            <person name="Bair T.B."/>
            <person name="Murphy T.F."/>
            <person name="Foster E."/>
            <person name="Gibson B.W."/>
            <person name="Apicella M.A."/>
        </authorList>
    </citation>
    <scope>NUCLEOTIDE SEQUENCE [LARGE SCALE GENOMIC DNA]</scope>
    <source>
        <strain evidence="3 4">11P18</strain>
    </source>
</reference>
<protein>
    <submittedName>
        <fullName evidence="3">Hemolysin</fullName>
    </submittedName>
</protein>
<proteinExistence type="predicted"/>
<dbReference type="GO" id="GO:0003824">
    <property type="term" value="F:catalytic activity"/>
    <property type="evidence" value="ECO:0007669"/>
    <property type="project" value="UniProtKB-ARBA"/>
</dbReference>
<dbReference type="Pfam" id="PF05860">
    <property type="entry name" value="TPS"/>
    <property type="match status" value="1"/>
</dbReference>
<dbReference type="InterPro" id="IPR012334">
    <property type="entry name" value="Pectin_lyas_fold"/>
</dbReference>
<feature type="signal peptide" evidence="1">
    <location>
        <begin position="1"/>
        <end position="25"/>
    </location>
</feature>
<evidence type="ECO:0000256" key="1">
    <source>
        <dbReference type="SAM" id="SignalP"/>
    </source>
</evidence>
<evidence type="ECO:0000313" key="3">
    <source>
        <dbReference type="EMBL" id="KKZ59572.1"/>
    </source>
</evidence>
<feature type="chain" id="PRO_5005655398" evidence="1">
    <location>
        <begin position="26"/>
        <end position="1457"/>
    </location>
</feature>